<evidence type="ECO:0000256" key="14">
    <source>
        <dbReference type="PROSITE-ProRule" id="PRU00221"/>
    </source>
</evidence>
<keyword evidence="9 16" id="KW-1133">Transmembrane helix</keyword>
<dbReference type="FunFam" id="2.60.40.60:FF:000104">
    <property type="entry name" value="cadherin-23 isoform X1"/>
    <property type="match status" value="1"/>
</dbReference>
<dbReference type="Gene3D" id="2.60.40.60">
    <property type="entry name" value="Cadherins"/>
    <property type="match status" value="22"/>
</dbReference>
<feature type="region of interest" description="Disordered" evidence="15">
    <location>
        <begin position="125"/>
        <end position="144"/>
    </location>
</feature>
<accession>A0A8X7XDQ0</accession>
<dbReference type="FunFam" id="2.60.40.60:FF:000263">
    <property type="entry name" value="LOW QUALITY PROTEIN: protocadherin-23"/>
    <property type="match status" value="1"/>
</dbReference>
<organism evidence="18 19">
    <name type="scientific">Polypterus senegalus</name>
    <name type="common">Senegal bichir</name>
    <dbReference type="NCBI Taxonomy" id="55291"/>
    <lineage>
        <taxon>Eukaryota</taxon>
        <taxon>Metazoa</taxon>
        <taxon>Chordata</taxon>
        <taxon>Craniata</taxon>
        <taxon>Vertebrata</taxon>
        <taxon>Euteleostomi</taxon>
        <taxon>Actinopterygii</taxon>
        <taxon>Polypteriformes</taxon>
        <taxon>Polypteridae</taxon>
        <taxon>Polypterus</taxon>
    </lineage>
</organism>
<dbReference type="PRINTS" id="PR00320">
    <property type="entry name" value="GPROTEINBRPT"/>
</dbReference>
<dbReference type="Gene3D" id="4.10.900.10">
    <property type="entry name" value="TCF3-CBD (Catenin binding domain)"/>
    <property type="match status" value="1"/>
</dbReference>
<evidence type="ECO:0000256" key="12">
    <source>
        <dbReference type="ARBA" id="ARBA00023180"/>
    </source>
</evidence>
<evidence type="ECO:0000256" key="6">
    <source>
        <dbReference type="ARBA" id="ARBA00022737"/>
    </source>
</evidence>
<comment type="subcellular location">
    <subcellularLocation>
        <location evidence="1">Membrane</location>
        <topology evidence="1">Single-pass membrane protein</topology>
    </subcellularLocation>
</comment>
<keyword evidence="7 13" id="KW-0106">Calcium</keyword>
<dbReference type="GO" id="GO:0005509">
    <property type="term" value="F:calcium ion binding"/>
    <property type="evidence" value="ECO:0007669"/>
    <property type="project" value="UniProtKB-UniRule"/>
</dbReference>
<feature type="region of interest" description="Disordered" evidence="15">
    <location>
        <begin position="3131"/>
        <end position="3150"/>
    </location>
</feature>
<dbReference type="FunFam" id="2.60.40.60:FF:000032">
    <property type="entry name" value="FAT atypical cadherin 1"/>
    <property type="match status" value="1"/>
</dbReference>
<evidence type="ECO:0000256" key="11">
    <source>
        <dbReference type="ARBA" id="ARBA00023157"/>
    </source>
</evidence>
<dbReference type="FunFam" id="2.60.40.60:FF:000080">
    <property type="entry name" value="FAT atypical cadherin 1"/>
    <property type="match status" value="1"/>
</dbReference>
<feature type="domain" description="Cadherin" evidence="17">
    <location>
        <begin position="1107"/>
        <end position="1216"/>
    </location>
</feature>
<dbReference type="Pfam" id="PF00400">
    <property type="entry name" value="WD40"/>
    <property type="match status" value="3"/>
</dbReference>
<evidence type="ECO:0000256" key="9">
    <source>
        <dbReference type="ARBA" id="ARBA00022989"/>
    </source>
</evidence>
<dbReference type="PROSITE" id="PS00678">
    <property type="entry name" value="WD_REPEATS_1"/>
    <property type="match status" value="2"/>
</dbReference>
<dbReference type="PROSITE" id="PS50294">
    <property type="entry name" value="WD_REPEATS_REGION"/>
    <property type="match status" value="3"/>
</dbReference>
<evidence type="ECO:0000256" key="10">
    <source>
        <dbReference type="ARBA" id="ARBA00023136"/>
    </source>
</evidence>
<evidence type="ECO:0000313" key="18">
    <source>
        <dbReference type="EMBL" id="KAG2465459.1"/>
    </source>
</evidence>
<evidence type="ECO:0000256" key="7">
    <source>
        <dbReference type="ARBA" id="ARBA00022837"/>
    </source>
</evidence>
<protein>
    <submittedName>
        <fullName evidence="18">PCD23 protein</fullName>
    </submittedName>
</protein>
<keyword evidence="4 16" id="KW-0812">Transmembrane</keyword>
<evidence type="ECO:0000256" key="2">
    <source>
        <dbReference type="ARBA" id="ARBA00022536"/>
    </source>
</evidence>
<feature type="compositionally biased region" description="Polar residues" evidence="15">
    <location>
        <begin position="3273"/>
        <end position="3283"/>
    </location>
</feature>
<feature type="repeat" description="WD" evidence="14">
    <location>
        <begin position="407"/>
        <end position="447"/>
    </location>
</feature>
<reference evidence="18 19" key="1">
    <citation type="journal article" date="2021" name="Cell">
        <title>Tracing the genetic footprints of vertebrate landing in non-teleost ray-finned fishes.</title>
        <authorList>
            <person name="Bi X."/>
            <person name="Wang K."/>
            <person name="Yang L."/>
            <person name="Pan H."/>
            <person name="Jiang H."/>
            <person name="Wei Q."/>
            <person name="Fang M."/>
            <person name="Yu H."/>
            <person name="Zhu C."/>
            <person name="Cai Y."/>
            <person name="He Y."/>
            <person name="Gan X."/>
            <person name="Zeng H."/>
            <person name="Yu D."/>
            <person name="Zhu Y."/>
            <person name="Jiang H."/>
            <person name="Qiu Q."/>
            <person name="Yang H."/>
            <person name="Zhang Y.E."/>
            <person name="Wang W."/>
            <person name="Zhu M."/>
            <person name="He S."/>
            <person name="Zhang G."/>
        </authorList>
    </citation>
    <scope>NUCLEOTIDE SEQUENCE [LARGE SCALE GENOMIC DNA]</scope>
    <source>
        <strain evidence="18">Bchr_013</strain>
    </source>
</reference>
<dbReference type="FunFam" id="2.60.40.60:FF:000140">
    <property type="entry name" value="Dachsous cadherin-related 1"/>
    <property type="match status" value="1"/>
</dbReference>
<feature type="domain" description="Cadherin" evidence="17">
    <location>
        <begin position="1738"/>
        <end position="1842"/>
    </location>
</feature>
<dbReference type="SMART" id="SM00320">
    <property type="entry name" value="WD40"/>
    <property type="match status" value="6"/>
</dbReference>
<dbReference type="PANTHER" id="PTHR24026:SF126">
    <property type="entry name" value="PROTOCADHERIN FAT 4"/>
    <property type="match status" value="1"/>
</dbReference>
<dbReference type="FunFam" id="2.60.40.60:FF:000255">
    <property type="entry name" value="protocadherin-23 isoform X2"/>
    <property type="match status" value="1"/>
</dbReference>
<feature type="compositionally biased region" description="Polar residues" evidence="15">
    <location>
        <begin position="3216"/>
        <end position="3229"/>
    </location>
</feature>
<keyword evidence="12" id="KW-0325">Glycoprotein</keyword>
<evidence type="ECO:0000313" key="19">
    <source>
        <dbReference type="Proteomes" id="UP000886611"/>
    </source>
</evidence>
<feature type="domain" description="Cadherin" evidence="17">
    <location>
        <begin position="2320"/>
        <end position="2435"/>
    </location>
</feature>
<feature type="domain" description="Cadherin" evidence="17">
    <location>
        <begin position="2215"/>
        <end position="2319"/>
    </location>
</feature>
<feature type="domain" description="Cadherin" evidence="17">
    <location>
        <begin position="1843"/>
        <end position="2009"/>
    </location>
</feature>
<evidence type="ECO:0000259" key="17">
    <source>
        <dbReference type="PROSITE" id="PS50268"/>
    </source>
</evidence>
<dbReference type="Proteomes" id="UP000886611">
    <property type="component" value="Unassembled WGS sequence"/>
</dbReference>
<feature type="repeat" description="WD" evidence="14">
    <location>
        <begin position="282"/>
        <end position="323"/>
    </location>
</feature>
<keyword evidence="10 16" id="KW-0472">Membrane</keyword>
<keyword evidence="8" id="KW-0130">Cell adhesion</keyword>
<evidence type="ECO:0000256" key="13">
    <source>
        <dbReference type="PROSITE-ProRule" id="PRU00043"/>
    </source>
</evidence>
<feature type="domain" description="Cadherin" evidence="17">
    <location>
        <begin position="1323"/>
        <end position="1424"/>
    </location>
</feature>
<sequence>MWFSKGATEGRRRDEEMKKSRNELKCYLAGKLIVDILSRKSAGQWNVLLEEVQKHSVHTLVFRSLKRTHDMFVADHAKSIAIDDKSHKLKMDVKLRADYFPVLHMPVIKEGKDKALQNATDPYGHNNFSTNPGQNSDYVITGTHPYPSGPGIALTAETQIQKMPSDIGVQSLALALPPSQSRQEASRVAPSVSDILRHAGNAERSQPPGLSMSLMEAGGTKNSSLISKKAPTMPKPQWHPPWKLYRVISGHLGWVRSIAVEPGNQWFVTGSADRTIKVIRHYHGHLSAVYDIDLHPTIDVLVTCSRDSTARVWDVRTKANVHTLSGHTNTVATVRCQSAEPQIITGSHDTTIRLWDLVAGKTRVTLTNHKKSVRAIALHPRLYTFASGSPDNIKQWKFPDGSFIQNLSGHNAIINTLAINSDGVLVSGADNGTIHLWDWRTGYNFQKIHAAVQPGSLDSESGIFACVFDNSESRLITAEADKTIKVYKEDDTAVVASDMDNGKFGKLTFFLYDGFTKQEKSSMFRIEPDTGKVCIAQDIDRENGLSSFDAIVKAEDGGGLSSQAFLHIDVDDINDCRPEFNPLMYVTSVSSHTQPGTEVINVIASDGDSGSYGQVSYKLVPGEWSSLFTIDSETGVVYLKSTLNHLGSTILKVSVTAQDGGGLDSLLSAVITINILQSSGAPAVFERTKYLFAVPENAKIGTPVGTVQATNPSSSVDLLTYRISSGNPNNLFTIHPLFGLISTSQPLDHESYPYIILIVQSQMGSSPVYSSTQVNITITDLNDNAPFFHKESETVWISCNTLPGTVLFLAHAEDKDSGRNGKVKYSLQEDTESVFSIHPWHGMVYLNKNISKNTHTQFIVDIIAKDLGNPPLGSPFTLIVKVDCTKTEDILTFETLIYQAEVNENTQVDSLIIQVSAHGQSPQTYSDIIYSLNTVSGKATFGIHANSGWIYLLTGLDFESVHNYHFTVSARAQEHNASASAIATVIISVLDDNDNAPVFSQDFYFFTIQEGPVPHGLIGSVKATDLDSGRNAQLSYILLSDGKHFRINSNTGEIVNWVALDREQSSQHTLCVLVSDHGFPRHNASVTVYVLVTDINDNHPQFAHLLLEKELSVQVWVDSPAGTVVASLFAKDVDAGENGTVLHRFSPDDDLGDFEIDSLSGEIRIAENFYRRPRRHYKLTVIAKDMGAVPLEMSAVVHIMVVHAEKMRFYNFNHIFRHFIVKEDSRPGDYIGTVLTHESNREDEHTIVESDSSFHFAIQKSTGDLYLARELDFEITSHYFFKVISKDPSQFPMQNTSVFVSVTVQDVNDHTPWFLDDFIVIGINENLPLDTTVFTFNAKDGDGSLYNSALQYSITSNIRNDIPFYIDPSKGTLTTSGSIDREESQLFILQVTATDYAVNPQDQRSCSLTAKIIILDDNDNSPIFVTPHITYILEDAEIGSLVHHIIARDSDVGRNARVSYSILHGNELGVFALDETAGFLSLASHLDYETINTYILHIVAFDSGDPALSSTQTLTVSVMDVNDVAPAFEKLCYNATVPENHSPGEFVLKIAASDGDSEMNAGICFSLLPGPGYEYFKINSQTGVISTSVMLDRELQESYVLKVIARDSGIHILSSTATIFCTVLDDNDNAPEFMIHAFQVNIPENQEPGMIYRALATDRDAGENGTIIYSLVGDSTYDFFTINVSTGIVSATKKLDREERNNYTIIIEAHDLGSPQKTATMELLLNILDENDNSPVFSQNHYWISVSENLEAGSVVLTLTATDEDTGPSGDIMYSLSNEAQGIFIINNTSGVVSTAVALDRESKSQYIFKAIASDCSTQGPKSTAVDILIDVEDVNDNTPIFIQNPVNGQVTKDTILNQIITTVQAYDSDLGLNGTVSFSFAKPESVFDINSQTGDIWLKSSLPDGQFGTKVLQVIAADQGNPILSSSGLVFVDLWSEEAAISFSENVYEATIRENCSSGSIYVKDNKKLDYEALNKIQFMVLATSAIHISHCTVTVTLEDVNDNPPRFEESSYKTAVWEGQIFNTFVMQVSASDADSGPNGQTEYYILSGNQNEAFVIDSNTGILSTNTILDREIVPYYELVLHAVDKGSPQLTASTTIIIQVVDINDNAPSIPPMEPAEVVENLPAGYFVTKVSANDVDLTPCLTYSLTKHGNPGNKFVIDRYTGVISLAEALDYEENSHYTVQIVVSDSIHETQAELIVLVLDVNDNPPIFTQNVYQIALPEDTPVDSYVLTVSAIDRDSGLNAEISFRLYSSPFKGFYISSENGSIYTSKPLRYLTDSTTVVLIVEAQDGGDPVLTAVTSVEIHIQDVNDHIPHFMQAAYQINIPEDAKIGDTFLYVTALDHDLSLQNSYLDYSIISGNEQGTFCLETSVIPTDSHYKIIGNLLMCKPLDREKSKSYNLVVLASDRGTPQLNASAVVSVSVLDSNDNPPVFSTSEYFMEISESAAVGSKLGQVSAHDADEGVNAEISYLIVSGNDRGHFRVDYRTGSVELNHSLDYEDNSRFTLTVQATDNSTKGKSHTAFALVFVNVLDENDNAPYFGFPTLNCTILENLPASTPICSLHALDRDSGPYGHLTYSLLSSCSADYSISSKNLFFSVDAISGDIHSMKTLDYEQESQYCFVARAKDKGNKTATVQVLVDVESVDEFSPVFLQESYYFVLPENCEVGQNIGHVSAVDKDGGIDGVVLYSLVSPSHFFSINQTNGTIYLSATVYRMKGSARKSEDLIEFFVKASSPKLDSRSTSCLVVVNISSSAQTFSWLQISNPTINITVSVGAFLLLAMSTVILILRHRRRRGAARKDCFDYAPPTLNNSISDNLEKTNNHVQRQINLEDFKTQMDIKDNKEMTHPSRHSASSGHGSAEGDNAEDEEIKMINEHPCRKESGSALSERESRVPDSGIPQDSDQFSCQSEEGDLDIPIPEDIAEMTKNIHIFNEDRGKYSNQNYPVNNNTCKRIPSVNIKSKPYTPDNKNVFQTNVQSSVGDSLASLSSADEEFGGSYSWDYLLNWEPKFQPLASVFSDIAKLQDETLQKRNTAEETKGLIYPPPLITSVAQPGIRTVPPRLPTFMSRTAFPKYAHSPLSENLGLMASVMTPSFSPSLSLLTAKTPSSSPVVSEVGHPGPSKAVLQSMRRDEMHGSRERQRPQSVTVSKPLDAVETLCEDRHTADGRAQEVIKGLALWFSSGHSQAQTLRLLAQSLSNVLIRASIDSVKITAPSAKSRSVNLSSPTDAPQPLDPMTLPNTQSIQALNRAGAEHTADEIQNQLGKHRGPASTLHSPHSTSVQAGHDIQ</sequence>
<dbReference type="PROSITE" id="PS00232">
    <property type="entry name" value="CADHERIN_1"/>
    <property type="match status" value="10"/>
</dbReference>
<dbReference type="InterPro" id="IPR015943">
    <property type="entry name" value="WD40/YVTN_repeat-like_dom_sf"/>
</dbReference>
<dbReference type="GO" id="GO:0007156">
    <property type="term" value="P:homophilic cell adhesion via plasma membrane adhesion molecules"/>
    <property type="evidence" value="ECO:0007669"/>
    <property type="project" value="InterPro"/>
</dbReference>
<dbReference type="FunFam" id="2.60.40.60:FF:000081">
    <property type="entry name" value="protocadherin Fat 4"/>
    <property type="match status" value="1"/>
</dbReference>
<dbReference type="FunFam" id="2.60.40.60:FF:000211">
    <property type="entry name" value="Dachsous cadherin-related 2"/>
    <property type="match status" value="1"/>
</dbReference>
<feature type="region of interest" description="Disordered" evidence="15">
    <location>
        <begin position="2846"/>
        <end position="2916"/>
    </location>
</feature>
<feature type="compositionally biased region" description="Basic and acidic residues" evidence="15">
    <location>
        <begin position="3131"/>
        <end position="3143"/>
    </location>
</feature>
<evidence type="ECO:0000256" key="8">
    <source>
        <dbReference type="ARBA" id="ARBA00022889"/>
    </source>
</evidence>
<dbReference type="InterPro" id="IPR015919">
    <property type="entry name" value="Cadherin-like_sf"/>
</dbReference>
<dbReference type="GO" id="GO:0005886">
    <property type="term" value="C:plasma membrane"/>
    <property type="evidence" value="ECO:0007669"/>
    <property type="project" value="UniProtKB-SubCell"/>
</dbReference>
<feature type="domain" description="Cadherin" evidence="17">
    <location>
        <begin position="789"/>
        <end position="893"/>
    </location>
</feature>
<dbReference type="SMART" id="SM00112">
    <property type="entry name" value="CA"/>
    <property type="match status" value="21"/>
</dbReference>
<evidence type="ECO:0000256" key="1">
    <source>
        <dbReference type="ARBA" id="ARBA00004167"/>
    </source>
</evidence>
<feature type="transmembrane region" description="Helical" evidence="16">
    <location>
        <begin position="2769"/>
        <end position="2790"/>
    </location>
</feature>
<feature type="domain" description="Cadherin" evidence="17">
    <location>
        <begin position="1634"/>
        <end position="1737"/>
    </location>
</feature>
<feature type="repeat" description="WD" evidence="14">
    <location>
        <begin position="324"/>
        <end position="365"/>
    </location>
</feature>
<feature type="compositionally biased region" description="Basic and acidic residues" evidence="15">
    <location>
        <begin position="2872"/>
        <end position="2895"/>
    </location>
</feature>
<dbReference type="Pfam" id="PF00028">
    <property type="entry name" value="Cadherin"/>
    <property type="match status" value="20"/>
</dbReference>
<evidence type="ECO:0000256" key="15">
    <source>
        <dbReference type="SAM" id="MobiDB-lite"/>
    </source>
</evidence>
<dbReference type="EMBL" id="JAATIS010001721">
    <property type="protein sequence ID" value="KAG2465459.1"/>
    <property type="molecule type" value="Genomic_DNA"/>
</dbReference>
<feature type="domain" description="Cadherin" evidence="17">
    <location>
        <begin position="1529"/>
        <end position="1633"/>
    </location>
</feature>
<feature type="domain" description="Cadherin" evidence="17">
    <location>
        <begin position="2550"/>
        <end position="2653"/>
    </location>
</feature>
<dbReference type="InterPro" id="IPR036322">
    <property type="entry name" value="WD40_repeat_dom_sf"/>
</dbReference>
<gene>
    <name evidence="18" type="primary">Dchs2</name>
    <name evidence="18" type="ORF">GTO96_0016199</name>
</gene>
<dbReference type="InterPro" id="IPR001680">
    <property type="entry name" value="WD40_rpt"/>
</dbReference>
<dbReference type="Gene3D" id="2.130.10.10">
    <property type="entry name" value="YVTN repeat-like/Quinoprotein amine dehydrogenase"/>
    <property type="match status" value="1"/>
</dbReference>
<feature type="domain" description="Cadherin" evidence="17">
    <location>
        <begin position="894"/>
        <end position="999"/>
    </location>
</feature>
<feature type="domain" description="Cadherin" evidence="17">
    <location>
        <begin position="686"/>
        <end position="788"/>
    </location>
</feature>
<dbReference type="SUPFAM" id="SSF49313">
    <property type="entry name" value="Cadherin-like"/>
    <property type="match status" value="22"/>
</dbReference>
<dbReference type="CDD" id="cd11304">
    <property type="entry name" value="Cadherin_repeat"/>
    <property type="match status" value="21"/>
</dbReference>
<feature type="non-terminal residue" evidence="18">
    <location>
        <position position="1"/>
    </location>
</feature>
<dbReference type="FunFam" id="2.60.40.60:FF:000146">
    <property type="entry name" value="cadherin-23 isoform X1"/>
    <property type="match status" value="1"/>
</dbReference>
<evidence type="ECO:0000256" key="5">
    <source>
        <dbReference type="ARBA" id="ARBA00022729"/>
    </source>
</evidence>
<dbReference type="SUPFAM" id="SSF50978">
    <property type="entry name" value="WD40 repeat-like"/>
    <property type="match status" value="1"/>
</dbReference>
<dbReference type="FunFam" id="2.60.40.60:FF:000039">
    <property type="entry name" value="FAT atypical cadherin 3"/>
    <property type="match status" value="1"/>
</dbReference>
<dbReference type="GO" id="GO:0003007">
    <property type="term" value="P:heart morphogenesis"/>
    <property type="evidence" value="ECO:0007669"/>
    <property type="project" value="UniProtKB-ARBA"/>
</dbReference>
<feature type="compositionally biased region" description="Polar residues" evidence="15">
    <location>
        <begin position="2901"/>
        <end position="2911"/>
    </location>
</feature>
<feature type="repeat" description="WD" evidence="14">
    <location>
        <begin position="248"/>
        <end position="278"/>
    </location>
</feature>
<feature type="domain" description="Cadherin" evidence="17">
    <location>
        <begin position="2010"/>
        <end position="2114"/>
    </location>
</feature>
<feature type="domain" description="Cadherin" evidence="17">
    <location>
        <begin position="2436"/>
        <end position="2542"/>
    </location>
</feature>
<dbReference type="FunFam" id="2.60.40.60:FF:000134">
    <property type="entry name" value="protocadherin Fat 4"/>
    <property type="match status" value="1"/>
</dbReference>
<feature type="non-terminal residue" evidence="18">
    <location>
        <position position="3289"/>
    </location>
</feature>
<keyword evidence="6" id="KW-0677">Repeat</keyword>
<dbReference type="InterPro" id="IPR020472">
    <property type="entry name" value="WD40_PAC1"/>
</dbReference>
<dbReference type="GO" id="GO:0007163">
    <property type="term" value="P:establishment or maintenance of cell polarity"/>
    <property type="evidence" value="ECO:0007669"/>
    <property type="project" value="UniProtKB-ARBA"/>
</dbReference>
<dbReference type="PANTHER" id="PTHR24026">
    <property type="entry name" value="FAT ATYPICAL CADHERIN-RELATED"/>
    <property type="match status" value="1"/>
</dbReference>
<keyword evidence="11" id="KW-1015">Disulfide bond</keyword>
<keyword evidence="5" id="KW-0732">Signal</keyword>
<feature type="domain" description="Cadherin" evidence="17">
    <location>
        <begin position="581"/>
        <end position="685"/>
    </location>
</feature>
<name>A0A8X7XDQ0_POLSE</name>
<feature type="compositionally biased region" description="Polar residues" evidence="15">
    <location>
        <begin position="126"/>
        <end position="138"/>
    </location>
</feature>
<feature type="domain" description="Cadherin" evidence="17">
    <location>
        <begin position="2114"/>
        <end position="2214"/>
    </location>
</feature>
<feature type="region of interest" description="Disordered" evidence="15">
    <location>
        <begin position="200"/>
        <end position="235"/>
    </location>
</feature>
<keyword evidence="19" id="KW-1185">Reference proteome</keyword>
<feature type="domain" description="Cadherin" evidence="17">
    <location>
        <begin position="494"/>
        <end position="580"/>
    </location>
</feature>
<dbReference type="PROSITE" id="PS50082">
    <property type="entry name" value="WD_REPEATS_2"/>
    <property type="match status" value="4"/>
</dbReference>
<dbReference type="PRINTS" id="PR00205">
    <property type="entry name" value="CADHERIN"/>
</dbReference>
<feature type="domain" description="Cadherin" evidence="17">
    <location>
        <begin position="1000"/>
        <end position="1102"/>
    </location>
</feature>
<dbReference type="CDD" id="cd00200">
    <property type="entry name" value="WD40"/>
    <property type="match status" value="1"/>
</dbReference>
<feature type="domain" description="Cadherin" evidence="17">
    <location>
        <begin position="1424"/>
        <end position="1528"/>
    </location>
</feature>
<dbReference type="PROSITE" id="PS50268">
    <property type="entry name" value="CADHERIN_2"/>
    <property type="match status" value="21"/>
</dbReference>
<keyword evidence="2" id="KW-0245">EGF-like domain</keyword>
<evidence type="ECO:0000256" key="16">
    <source>
        <dbReference type="SAM" id="Phobius"/>
    </source>
</evidence>
<evidence type="ECO:0000256" key="4">
    <source>
        <dbReference type="ARBA" id="ARBA00022692"/>
    </source>
</evidence>
<dbReference type="FunFam" id="2.60.40.60:FF:000181">
    <property type="entry name" value="Predicted protein"/>
    <property type="match status" value="1"/>
</dbReference>
<proteinExistence type="predicted"/>
<dbReference type="InterPro" id="IPR019775">
    <property type="entry name" value="WD40_repeat_CS"/>
</dbReference>
<feature type="domain" description="Cadherin" evidence="17">
    <location>
        <begin position="1213"/>
        <end position="1314"/>
    </location>
</feature>
<comment type="caution">
    <text evidence="18">The sequence shown here is derived from an EMBL/GenBank/DDBJ whole genome shotgun (WGS) entry which is preliminary data.</text>
</comment>
<dbReference type="InterPro" id="IPR002126">
    <property type="entry name" value="Cadherin-like_dom"/>
</dbReference>
<dbReference type="FunFam" id="2.60.40.60:FF:000020">
    <property type="entry name" value="Dachsous cadherin-related 1b"/>
    <property type="match status" value="5"/>
</dbReference>
<evidence type="ECO:0000256" key="3">
    <source>
        <dbReference type="ARBA" id="ARBA00022574"/>
    </source>
</evidence>
<dbReference type="InterPro" id="IPR020894">
    <property type="entry name" value="Cadherin_CS"/>
</dbReference>
<keyword evidence="3 14" id="KW-0853">WD repeat</keyword>
<dbReference type="GO" id="GO:0048729">
    <property type="term" value="P:tissue morphogenesis"/>
    <property type="evidence" value="ECO:0007669"/>
    <property type="project" value="UniProtKB-ARBA"/>
</dbReference>
<feature type="domain" description="Cadherin" evidence="17">
    <location>
        <begin position="2654"/>
        <end position="2769"/>
    </location>
</feature>
<dbReference type="InterPro" id="IPR027397">
    <property type="entry name" value="Catenin-bd_sf"/>
</dbReference>
<feature type="region of interest" description="Disordered" evidence="15">
    <location>
        <begin position="3215"/>
        <end position="3289"/>
    </location>
</feature>
<dbReference type="FunFam" id="2.60.40.60:FF:000116">
    <property type="entry name" value="Dachsous cadherin-related 2"/>
    <property type="match status" value="1"/>
</dbReference>